<sequence length="150" mass="16777">MATCVGYQTPSIDKPAERIQEVAIFLVHKTAQCEPNDLCVKACPGCMLSGSEEGVNIFRSGDDFAKALADPLCTLQTPDWQVREYFNQEFSRHRVDGTWEVSRKSVASEESISMWRCPQTRAAVPRWYEYLRNSLAVQASKVGSKNPSAV</sequence>
<protein>
    <submittedName>
        <fullName evidence="1">Uncharacterized protein</fullName>
    </submittedName>
</protein>
<evidence type="ECO:0000313" key="1">
    <source>
        <dbReference type="EMBL" id="UJO16720.1"/>
    </source>
</evidence>
<dbReference type="EMBL" id="CP090166">
    <property type="protein sequence ID" value="UJO16720.1"/>
    <property type="molecule type" value="Genomic_DNA"/>
</dbReference>
<dbReference type="KEGG" id="ffu:CLAFUR5_04062"/>
<accession>A0A9Q8LG23</accession>
<dbReference type="GeneID" id="71983940"/>
<dbReference type="RefSeq" id="XP_047761086.1">
    <property type="nucleotide sequence ID" value="XM_047903210.1"/>
</dbReference>
<name>A0A9Q8LG23_PASFU</name>
<gene>
    <name evidence="1" type="ORF">CLAFUR5_04062</name>
</gene>
<reference evidence="1" key="2">
    <citation type="journal article" date="2022" name="Microb. Genom.">
        <title>A chromosome-scale genome assembly of the tomato pathogen Cladosporium fulvum reveals a compartmentalized genome architecture and the presence of a dispensable chromosome.</title>
        <authorList>
            <person name="Zaccaron A.Z."/>
            <person name="Chen L.H."/>
            <person name="Samaras A."/>
            <person name="Stergiopoulos I."/>
        </authorList>
    </citation>
    <scope>NUCLEOTIDE SEQUENCE</scope>
    <source>
        <strain evidence="1">Race5_Kim</strain>
    </source>
</reference>
<proteinExistence type="predicted"/>
<dbReference type="Proteomes" id="UP000756132">
    <property type="component" value="Chromosome 4"/>
</dbReference>
<reference evidence="1" key="1">
    <citation type="submission" date="2021-12" db="EMBL/GenBank/DDBJ databases">
        <authorList>
            <person name="Zaccaron A."/>
            <person name="Stergiopoulos I."/>
        </authorList>
    </citation>
    <scope>NUCLEOTIDE SEQUENCE</scope>
    <source>
        <strain evidence="1">Race5_Kim</strain>
    </source>
</reference>
<organism evidence="1 2">
    <name type="scientific">Passalora fulva</name>
    <name type="common">Tomato leaf mold</name>
    <name type="synonym">Cladosporium fulvum</name>
    <dbReference type="NCBI Taxonomy" id="5499"/>
    <lineage>
        <taxon>Eukaryota</taxon>
        <taxon>Fungi</taxon>
        <taxon>Dikarya</taxon>
        <taxon>Ascomycota</taxon>
        <taxon>Pezizomycotina</taxon>
        <taxon>Dothideomycetes</taxon>
        <taxon>Dothideomycetidae</taxon>
        <taxon>Mycosphaerellales</taxon>
        <taxon>Mycosphaerellaceae</taxon>
        <taxon>Fulvia</taxon>
    </lineage>
</organism>
<evidence type="ECO:0000313" key="2">
    <source>
        <dbReference type="Proteomes" id="UP000756132"/>
    </source>
</evidence>
<keyword evidence="2" id="KW-1185">Reference proteome</keyword>
<dbReference type="AlphaFoldDB" id="A0A9Q8LG23"/>